<dbReference type="InterPro" id="IPR050900">
    <property type="entry name" value="Transposase_IS3/IS150/IS904"/>
</dbReference>
<dbReference type="Gene3D" id="3.30.420.10">
    <property type="entry name" value="Ribonuclease H-like superfamily/Ribonuclease H"/>
    <property type="match status" value="1"/>
</dbReference>
<dbReference type="Pfam" id="PF00665">
    <property type="entry name" value="rve"/>
    <property type="match status" value="1"/>
</dbReference>
<name>A0ABT3HRP3_9FLAO</name>
<dbReference type="RefSeq" id="WP_264744378.1">
    <property type="nucleotide sequence ID" value="NZ_JAPDHV010000007.1"/>
</dbReference>
<comment type="caution">
    <text evidence="2">The sequence shown here is derived from an EMBL/GenBank/DDBJ whole genome shotgun (WGS) entry which is preliminary data.</text>
</comment>
<dbReference type="Proteomes" id="UP001163719">
    <property type="component" value="Unassembled WGS sequence"/>
</dbReference>
<dbReference type="PROSITE" id="PS50994">
    <property type="entry name" value="INTEGRASE"/>
    <property type="match status" value="1"/>
</dbReference>
<gene>
    <name evidence="2" type="ORF">OH806_14415</name>
</gene>
<dbReference type="PANTHER" id="PTHR46889">
    <property type="entry name" value="TRANSPOSASE INSF FOR INSERTION SEQUENCE IS3B-RELATED"/>
    <property type="match status" value="1"/>
</dbReference>
<dbReference type="InterPro" id="IPR001584">
    <property type="entry name" value="Integrase_cat-core"/>
</dbReference>
<feature type="domain" description="Integrase catalytic" evidence="1">
    <location>
        <begin position="241"/>
        <end position="409"/>
    </location>
</feature>
<organism evidence="2 3">
    <name type="scientific">Chryseobacterium oryctis</name>
    <dbReference type="NCBI Taxonomy" id="2952618"/>
    <lineage>
        <taxon>Bacteria</taxon>
        <taxon>Pseudomonadati</taxon>
        <taxon>Bacteroidota</taxon>
        <taxon>Flavobacteriia</taxon>
        <taxon>Flavobacteriales</taxon>
        <taxon>Weeksellaceae</taxon>
        <taxon>Chryseobacterium group</taxon>
        <taxon>Chryseobacterium</taxon>
    </lineage>
</organism>
<proteinExistence type="predicted"/>
<keyword evidence="3" id="KW-1185">Reference proteome</keyword>
<dbReference type="EMBL" id="JAPDHV010000007">
    <property type="protein sequence ID" value="MCW3162461.1"/>
    <property type="molecule type" value="Genomic_DNA"/>
</dbReference>
<dbReference type="PANTHER" id="PTHR46889:SF4">
    <property type="entry name" value="TRANSPOSASE INSO FOR INSERTION SEQUENCE ELEMENT IS911B-RELATED"/>
    <property type="match status" value="1"/>
</dbReference>
<dbReference type="InterPro" id="IPR036397">
    <property type="entry name" value="RNaseH_sf"/>
</dbReference>
<dbReference type="InterPro" id="IPR012337">
    <property type="entry name" value="RNaseH-like_sf"/>
</dbReference>
<evidence type="ECO:0000313" key="2">
    <source>
        <dbReference type="EMBL" id="MCW3162461.1"/>
    </source>
</evidence>
<reference evidence="2" key="1">
    <citation type="submission" date="2022-10" db="EMBL/GenBank/DDBJ databases">
        <title>Chryseobacterium babae sp. nov. isolated from the gut of the beetle Oryctes rhinoceros, and Chryseobacterium kimseyorum sp. nov., isolated from a stick insect rearing cage.</title>
        <authorList>
            <person name="Shelomi M."/>
            <person name="Han C.-J."/>
            <person name="Chen W.-M."/>
            <person name="Chen H.-K."/>
            <person name="Liaw S.-J."/>
            <person name="Muhle E."/>
            <person name="Clermont D."/>
        </authorList>
    </citation>
    <scope>NUCLEOTIDE SEQUENCE</scope>
    <source>
        <strain evidence="2">WLa1L2M3</strain>
    </source>
</reference>
<protein>
    <submittedName>
        <fullName evidence="2">DDE-type integrase/transposase/recombinase</fullName>
    </submittedName>
</protein>
<accession>A0ABT3HRP3</accession>
<evidence type="ECO:0000259" key="1">
    <source>
        <dbReference type="PROSITE" id="PS50994"/>
    </source>
</evidence>
<dbReference type="SUPFAM" id="SSF53098">
    <property type="entry name" value="Ribonuclease H-like"/>
    <property type="match status" value="1"/>
</dbReference>
<sequence length="436" mass="51339">MDFSFSIFVLMKKYNRYHSTIKTSYALGIHQLILPDSFTSSIPRSTSQNWKELNPEKFVGNEFASQIENDLEKIKVILDERVKKMTTAFHTFCRLYLAILEFIGKKNFDKIILQNRESVIDMVSNLPVEFDRNLVCKFLQITPHQFKIWNSKRSFKCPVSLTGYCTKRFPNQISQREINVLKSLMSRKRFSTWSIASIWGYAIKKGHISMSRTSWYRYCLRLGVTEKRKSSRKLRKKISVRASRPNEIWHADVTEFVTSDNVKFYIHTVLDNFSRKIIAYSVSRDKTAKTRLVSLKEAILLQFGQILSPTDLDLIVDGGSENNNFRIRNFIRHCQVKIHKKVALKDVQFSNSMIEGHFKILKKFFRSYGEIHSKDIHKVMEYFVKDYDCIRPHYQHQFYTPDEIHNNPELADVKPILNRINKERLENNRNSCCKAA</sequence>
<evidence type="ECO:0000313" key="3">
    <source>
        <dbReference type="Proteomes" id="UP001163719"/>
    </source>
</evidence>